<sequence length="61" mass="6083">MAAEGKGEWNVVPGVSVDVGSKMAAASCSGYLVVAPQTALHQGSGCWKASSTLLGVRYGAA</sequence>
<reference evidence="1" key="1">
    <citation type="submission" date="2022-03" db="EMBL/GenBank/DDBJ databases">
        <authorList>
            <person name="Alioto T."/>
            <person name="Alioto T."/>
            <person name="Gomez Garrido J."/>
        </authorList>
    </citation>
    <scope>NUCLEOTIDE SEQUENCE</scope>
</reference>
<protein>
    <submittedName>
        <fullName evidence="1">Uncharacterized protein</fullName>
    </submittedName>
</protein>
<dbReference type="AlphaFoldDB" id="A0AAD1W2D2"/>
<organism evidence="1 2">
    <name type="scientific">Pelobates cultripes</name>
    <name type="common">Western spadefoot toad</name>
    <dbReference type="NCBI Taxonomy" id="61616"/>
    <lineage>
        <taxon>Eukaryota</taxon>
        <taxon>Metazoa</taxon>
        <taxon>Chordata</taxon>
        <taxon>Craniata</taxon>
        <taxon>Vertebrata</taxon>
        <taxon>Euteleostomi</taxon>
        <taxon>Amphibia</taxon>
        <taxon>Batrachia</taxon>
        <taxon>Anura</taxon>
        <taxon>Pelobatoidea</taxon>
        <taxon>Pelobatidae</taxon>
        <taxon>Pelobates</taxon>
    </lineage>
</organism>
<dbReference type="EMBL" id="OW240915">
    <property type="protein sequence ID" value="CAH2283989.1"/>
    <property type="molecule type" value="Genomic_DNA"/>
</dbReference>
<proteinExistence type="predicted"/>
<gene>
    <name evidence="1" type="ORF">PECUL_23A060068</name>
</gene>
<keyword evidence="2" id="KW-1185">Reference proteome</keyword>
<dbReference type="Proteomes" id="UP001295444">
    <property type="component" value="Chromosome 04"/>
</dbReference>
<name>A0AAD1W2D2_PELCU</name>
<evidence type="ECO:0000313" key="1">
    <source>
        <dbReference type="EMBL" id="CAH2283989.1"/>
    </source>
</evidence>
<evidence type="ECO:0000313" key="2">
    <source>
        <dbReference type="Proteomes" id="UP001295444"/>
    </source>
</evidence>
<accession>A0AAD1W2D2</accession>